<dbReference type="Pfam" id="PF01545">
    <property type="entry name" value="Cation_efflux"/>
    <property type="match status" value="1"/>
</dbReference>
<dbReference type="GO" id="GO:0008324">
    <property type="term" value="F:monoatomic cation transmembrane transporter activity"/>
    <property type="evidence" value="ECO:0007669"/>
    <property type="project" value="InterPro"/>
</dbReference>
<keyword evidence="9" id="KW-1185">Reference proteome</keyword>
<feature type="transmembrane region" description="Helical" evidence="6">
    <location>
        <begin position="48"/>
        <end position="71"/>
    </location>
</feature>
<evidence type="ECO:0000259" key="7">
    <source>
        <dbReference type="Pfam" id="PF01545"/>
    </source>
</evidence>
<protein>
    <recommendedName>
        <fullName evidence="7">Cation efflux protein transmembrane domain-containing protein</fullName>
    </recommendedName>
</protein>
<evidence type="ECO:0000256" key="2">
    <source>
        <dbReference type="ARBA" id="ARBA00022692"/>
    </source>
</evidence>
<dbReference type="Gene3D" id="1.20.1510.10">
    <property type="entry name" value="Cation efflux protein transmembrane domain"/>
    <property type="match status" value="1"/>
</dbReference>
<keyword evidence="2 6" id="KW-0812">Transmembrane</keyword>
<keyword evidence="3 6" id="KW-1133">Transmembrane helix</keyword>
<keyword evidence="4 6" id="KW-0472">Membrane</keyword>
<evidence type="ECO:0000256" key="6">
    <source>
        <dbReference type="SAM" id="Phobius"/>
    </source>
</evidence>
<evidence type="ECO:0000256" key="4">
    <source>
        <dbReference type="ARBA" id="ARBA00023136"/>
    </source>
</evidence>
<dbReference type="STRING" id="1036779.SAMN04515666_11342"/>
<proteinExistence type="predicted"/>
<feature type="transmembrane region" description="Helical" evidence="6">
    <location>
        <begin position="106"/>
        <end position="124"/>
    </location>
</feature>
<feature type="transmembrane region" description="Helical" evidence="6">
    <location>
        <begin position="181"/>
        <end position="198"/>
    </location>
</feature>
<organism evidence="8 9">
    <name type="scientific">Bosea lupini</name>
    <dbReference type="NCBI Taxonomy" id="1036779"/>
    <lineage>
        <taxon>Bacteria</taxon>
        <taxon>Pseudomonadati</taxon>
        <taxon>Pseudomonadota</taxon>
        <taxon>Alphaproteobacteria</taxon>
        <taxon>Hyphomicrobiales</taxon>
        <taxon>Boseaceae</taxon>
        <taxon>Bosea</taxon>
    </lineage>
</organism>
<name>A0A1H7YYJ2_9HYPH</name>
<evidence type="ECO:0000313" key="8">
    <source>
        <dbReference type="EMBL" id="SEM51055.1"/>
    </source>
</evidence>
<feature type="region of interest" description="Disordered" evidence="5">
    <location>
        <begin position="1"/>
        <end position="36"/>
    </location>
</feature>
<feature type="transmembrane region" description="Helical" evidence="6">
    <location>
        <begin position="204"/>
        <end position="222"/>
    </location>
</feature>
<evidence type="ECO:0000313" key="9">
    <source>
        <dbReference type="Proteomes" id="UP000199664"/>
    </source>
</evidence>
<feature type="transmembrane region" description="Helical" evidence="6">
    <location>
        <begin position="83"/>
        <end position="99"/>
    </location>
</feature>
<evidence type="ECO:0000256" key="3">
    <source>
        <dbReference type="ARBA" id="ARBA00022989"/>
    </source>
</evidence>
<feature type="transmembrane region" description="Helical" evidence="6">
    <location>
        <begin position="136"/>
        <end position="160"/>
    </location>
</feature>
<dbReference type="OrthoDB" id="9799649at2"/>
<dbReference type="RefSeq" id="WP_091842092.1">
    <property type="nucleotide sequence ID" value="NZ_FOAN01000013.1"/>
</dbReference>
<dbReference type="EMBL" id="FOAN01000013">
    <property type="protein sequence ID" value="SEM51055.1"/>
    <property type="molecule type" value="Genomic_DNA"/>
</dbReference>
<reference evidence="9" key="1">
    <citation type="submission" date="2016-10" db="EMBL/GenBank/DDBJ databases">
        <authorList>
            <person name="Varghese N."/>
            <person name="Submissions S."/>
        </authorList>
    </citation>
    <scope>NUCLEOTIDE SEQUENCE [LARGE SCALE GENOMIC DNA]</scope>
    <source>
        <strain evidence="9">LMG 26383,CCUG 61248,R- 45681</strain>
    </source>
</reference>
<feature type="domain" description="Cation efflux protein transmembrane" evidence="7">
    <location>
        <begin position="56"/>
        <end position="221"/>
    </location>
</feature>
<evidence type="ECO:0000256" key="5">
    <source>
        <dbReference type="SAM" id="MobiDB-lite"/>
    </source>
</evidence>
<feature type="compositionally biased region" description="Basic and acidic residues" evidence="5">
    <location>
        <begin position="7"/>
        <end position="32"/>
    </location>
</feature>
<dbReference type="Proteomes" id="UP000199664">
    <property type="component" value="Unassembled WGS sequence"/>
</dbReference>
<dbReference type="SUPFAM" id="SSF161111">
    <property type="entry name" value="Cation efflux protein transmembrane domain-like"/>
    <property type="match status" value="1"/>
</dbReference>
<dbReference type="AlphaFoldDB" id="A0A1H7YYJ2"/>
<gene>
    <name evidence="8" type="ORF">SAMN04515666_11342</name>
</gene>
<accession>A0A1H7YYJ2</accession>
<dbReference type="InterPro" id="IPR027469">
    <property type="entry name" value="Cation_efflux_TMD_sf"/>
</dbReference>
<sequence>MSAFDASELRENADGRPKADHDGHGVRIESEPGHATPVDPKVGRAYRLTIWGIALGILIFAGNVVLWAIAVGNNQLFKDGVDWVYDVALYGIAALVFGRDERAEKLAALAIGAVMAVAGLHTLYDLWDKILRPRPIELFTLGFSAASAILIAYLIIGVLWRFRAETNPVIKATWLSSRNDAISTTGFALLGLAARLLPVRWPEYLFDLFVAFLCFQASWAIWRATKQPQDRTKVEAKGEYSP</sequence>
<comment type="subcellular location">
    <subcellularLocation>
        <location evidence="1">Membrane</location>
        <topology evidence="1">Multi-pass membrane protein</topology>
    </subcellularLocation>
</comment>
<evidence type="ECO:0000256" key="1">
    <source>
        <dbReference type="ARBA" id="ARBA00004141"/>
    </source>
</evidence>
<dbReference type="GO" id="GO:0016020">
    <property type="term" value="C:membrane"/>
    <property type="evidence" value="ECO:0007669"/>
    <property type="project" value="UniProtKB-SubCell"/>
</dbReference>
<dbReference type="InterPro" id="IPR058533">
    <property type="entry name" value="Cation_efflux_TM"/>
</dbReference>